<dbReference type="GO" id="GO:0015820">
    <property type="term" value="P:L-leucine transport"/>
    <property type="evidence" value="ECO:0007669"/>
    <property type="project" value="TreeGrafter"/>
</dbReference>
<evidence type="ECO:0000256" key="1">
    <source>
        <dbReference type="ARBA" id="ARBA00004651"/>
    </source>
</evidence>
<feature type="transmembrane region" description="Helical" evidence="9">
    <location>
        <begin position="136"/>
        <end position="157"/>
    </location>
</feature>
<keyword evidence="6" id="KW-0029">Amino-acid transport</keyword>
<feature type="transmembrane region" description="Helical" evidence="9">
    <location>
        <begin position="177"/>
        <end position="198"/>
    </location>
</feature>
<feature type="transmembrane region" description="Helical" evidence="9">
    <location>
        <begin position="268"/>
        <end position="289"/>
    </location>
</feature>
<dbReference type="GO" id="GO:0005886">
    <property type="term" value="C:plasma membrane"/>
    <property type="evidence" value="ECO:0007669"/>
    <property type="project" value="UniProtKB-SubCell"/>
</dbReference>
<dbReference type="GO" id="GO:0015188">
    <property type="term" value="F:L-isoleucine transmembrane transporter activity"/>
    <property type="evidence" value="ECO:0007669"/>
    <property type="project" value="TreeGrafter"/>
</dbReference>
<evidence type="ECO:0000313" key="12">
    <source>
        <dbReference type="Proteomes" id="UP000636394"/>
    </source>
</evidence>
<feature type="transmembrane region" description="Helical" evidence="9">
    <location>
        <begin position="61"/>
        <end position="84"/>
    </location>
</feature>
<keyword evidence="3" id="KW-0813">Transport</keyword>
<feature type="transmembrane region" description="Helical" evidence="9">
    <location>
        <begin position="391"/>
        <end position="415"/>
    </location>
</feature>
<dbReference type="GO" id="GO:0005304">
    <property type="term" value="F:L-valine transmembrane transporter activity"/>
    <property type="evidence" value="ECO:0007669"/>
    <property type="project" value="TreeGrafter"/>
</dbReference>
<evidence type="ECO:0000256" key="9">
    <source>
        <dbReference type="SAM" id="Phobius"/>
    </source>
</evidence>
<evidence type="ECO:0000313" key="11">
    <source>
        <dbReference type="EMBL" id="QTU85202.1"/>
    </source>
</evidence>
<proteinExistence type="inferred from homology"/>
<protein>
    <submittedName>
        <fullName evidence="11">Branched-chain amino acid transport system II carrier protein</fullName>
    </submittedName>
</protein>
<evidence type="ECO:0000256" key="5">
    <source>
        <dbReference type="ARBA" id="ARBA00022692"/>
    </source>
</evidence>
<gene>
    <name evidence="11" type="primary">brnQ</name>
    <name evidence="10" type="ORF">GMI68_03360</name>
    <name evidence="11" type="ORF">J7S26_04580</name>
</gene>
<dbReference type="EMBL" id="CP072829">
    <property type="protein sequence ID" value="QTU85202.1"/>
    <property type="molecule type" value="Genomic_DNA"/>
</dbReference>
<evidence type="ECO:0000256" key="8">
    <source>
        <dbReference type="ARBA" id="ARBA00023136"/>
    </source>
</evidence>
<comment type="similarity">
    <text evidence="2">Belongs to the branched chain amino acid transporter family.</text>
</comment>
<feature type="transmembrane region" description="Helical" evidence="9">
    <location>
        <begin position="358"/>
        <end position="379"/>
    </location>
</feature>
<evidence type="ECO:0000256" key="3">
    <source>
        <dbReference type="ARBA" id="ARBA00022448"/>
    </source>
</evidence>
<evidence type="ECO:0000313" key="13">
    <source>
        <dbReference type="Proteomes" id="UP000671910"/>
    </source>
</evidence>
<name>A0A9E6MRV6_9ACTN</name>
<keyword evidence="8 9" id="KW-0472">Membrane</keyword>
<keyword evidence="12" id="KW-1185">Reference proteome</keyword>
<evidence type="ECO:0000256" key="2">
    <source>
        <dbReference type="ARBA" id="ARBA00008540"/>
    </source>
</evidence>
<dbReference type="AlphaFoldDB" id="A0A9E6MRV6"/>
<feature type="transmembrane region" description="Helical" evidence="9">
    <location>
        <begin position="210"/>
        <end position="235"/>
    </location>
</feature>
<dbReference type="Proteomes" id="UP000636394">
    <property type="component" value="Unassembled WGS sequence"/>
</dbReference>
<feature type="transmembrane region" description="Helical" evidence="9">
    <location>
        <begin position="326"/>
        <end position="346"/>
    </location>
</feature>
<dbReference type="Proteomes" id="UP000671910">
    <property type="component" value="Chromosome"/>
</dbReference>
<dbReference type="Pfam" id="PF05525">
    <property type="entry name" value="Branch_AA_trans"/>
    <property type="match status" value="1"/>
</dbReference>
<dbReference type="GO" id="GO:0015818">
    <property type="term" value="P:isoleucine transport"/>
    <property type="evidence" value="ECO:0007669"/>
    <property type="project" value="TreeGrafter"/>
</dbReference>
<feature type="transmembrane region" description="Helical" evidence="9">
    <location>
        <begin position="301"/>
        <end position="320"/>
    </location>
</feature>
<keyword evidence="7 9" id="KW-1133">Transmembrane helix</keyword>
<dbReference type="InterPro" id="IPR004685">
    <property type="entry name" value="Brnchd-chn_aa_trnsp_Livcs"/>
</dbReference>
<dbReference type="PANTHER" id="PTHR30588">
    <property type="entry name" value="BRANCHED-CHAIN AMINO ACID TRANSPORT SYSTEM 2 CARRIER PROTEIN"/>
    <property type="match status" value="1"/>
</dbReference>
<reference evidence="10 12" key="1">
    <citation type="submission" date="2019-11" db="EMBL/GenBank/DDBJ databases">
        <title>Eggerthellaceae novel genus isolated from the rectal contents of marmort.</title>
        <authorList>
            <person name="Zhang G."/>
        </authorList>
    </citation>
    <scope>NUCLEOTIDE SEQUENCE [LARGE SCALE GENOMIC DNA]</scope>
    <source>
        <strain evidence="12">zg-886</strain>
        <strain evidence="10">Zg-886</strain>
    </source>
</reference>
<evidence type="ECO:0000256" key="7">
    <source>
        <dbReference type="ARBA" id="ARBA00022989"/>
    </source>
</evidence>
<organism evidence="11 13">
    <name type="scientific">Xiamenia xianingshaonis</name>
    <dbReference type="NCBI Taxonomy" id="2682776"/>
    <lineage>
        <taxon>Bacteria</taxon>
        <taxon>Bacillati</taxon>
        <taxon>Actinomycetota</taxon>
        <taxon>Coriobacteriia</taxon>
        <taxon>Eggerthellales</taxon>
        <taxon>Eggerthellaceae</taxon>
        <taxon>Xiamenia</taxon>
    </lineage>
</organism>
<evidence type="ECO:0000313" key="10">
    <source>
        <dbReference type="EMBL" id="NHM13820.1"/>
    </source>
</evidence>
<evidence type="ECO:0000256" key="6">
    <source>
        <dbReference type="ARBA" id="ARBA00022970"/>
    </source>
</evidence>
<evidence type="ECO:0000256" key="4">
    <source>
        <dbReference type="ARBA" id="ARBA00022475"/>
    </source>
</evidence>
<dbReference type="EMBL" id="WPCR01000003">
    <property type="protein sequence ID" value="NHM13820.1"/>
    <property type="molecule type" value="Genomic_DNA"/>
</dbReference>
<accession>A0A9E6MRV6</accession>
<feature type="transmembrane region" description="Helical" evidence="9">
    <location>
        <begin position="104"/>
        <end position="124"/>
    </location>
</feature>
<comment type="subcellular location">
    <subcellularLocation>
        <location evidence="1">Cell membrane</location>
        <topology evidence="1">Multi-pass membrane protein</topology>
    </subcellularLocation>
</comment>
<sequence length="437" mass="44222">MLFSMFFGAGNLILPPLLGLQAGTAYLPAMAGFLAAGIGLPVLAIIALAQCGSARALAGRVGPRFAVVFVALVYLTIGPFLAIPRTASTAFAMVKPLLPYGIDPTAATVAFSVVFFGAAFLLALHPGALNRVMGRFSAPLLIVLLVVVVASAVFAPVGDPAPPVPPYDGNALSEGFIAGYQTTDLLAALCFGIVVTVNAKALGACESKSLTLAVSVAGVIAGVLMGAVYCGIGIVGVQMGTVSPGATNGAELLSAACQMHFGPAGAVLVAAIFLLACLNVCIALVSCCAEYFYEALPRFPLAVWAAVFAVSSCLVSLLGLDAILAFSVPLLNALYPPAIVLVLMGLVTKHVDRVPKAWAWAVGCTGVASVLIVASDLFFADGQTVIDALPFASLGFGWVVPALVGAAIGVAVSLAKRPAAEGPQASVHAPADRADDE</sequence>
<dbReference type="KEGG" id="ebz:J7S26_04580"/>
<dbReference type="NCBIfam" id="TIGR00796">
    <property type="entry name" value="livcs"/>
    <property type="match status" value="1"/>
</dbReference>
<dbReference type="GO" id="GO:0015190">
    <property type="term" value="F:L-leucine transmembrane transporter activity"/>
    <property type="evidence" value="ECO:0007669"/>
    <property type="project" value="TreeGrafter"/>
</dbReference>
<reference evidence="11" key="2">
    <citation type="submission" date="2021-04" db="EMBL/GenBank/DDBJ databases">
        <title>Novel species in family Eggerthellaceae.</title>
        <authorList>
            <person name="Zhang G."/>
        </authorList>
    </citation>
    <scope>NUCLEOTIDE SEQUENCE</scope>
    <source>
        <strain evidence="11">Zg-886</strain>
    </source>
</reference>
<keyword evidence="4" id="KW-1003">Cell membrane</keyword>
<feature type="transmembrane region" description="Helical" evidence="9">
    <location>
        <begin position="29"/>
        <end position="49"/>
    </location>
</feature>
<dbReference type="PANTHER" id="PTHR30588:SF0">
    <property type="entry name" value="BRANCHED-CHAIN AMINO ACID PERMEASE BRNQ"/>
    <property type="match status" value="1"/>
</dbReference>
<keyword evidence="5 9" id="KW-0812">Transmembrane</keyword>